<proteinExistence type="predicted"/>
<dbReference type="Proteomes" id="UP000095287">
    <property type="component" value="Unplaced"/>
</dbReference>
<dbReference type="AlphaFoldDB" id="A0A1I7Z299"/>
<accession>A0A1I7Z299</accession>
<dbReference type="WBParaSite" id="L893_g21887.t1">
    <property type="protein sequence ID" value="L893_g21887.t1"/>
    <property type="gene ID" value="L893_g21887"/>
</dbReference>
<keyword evidence="1" id="KW-1185">Reference proteome</keyword>
<evidence type="ECO:0000313" key="2">
    <source>
        <dbReference type="WBParaSite" id="L893_g21887.t1"/>
    </source>
</evidence>
<organism evidence="1 2">
    <name type="scientific">Steinernema glaseri</name>
    <dbReference type="NCBI Taxonomy" id="37863"/>
    <lineage>
        <taxon>Eukaryota</taxon>
        <taxon>Metazoa</taxon>
        <taxon>Ecdysozoa</taxon>
        <taxon>Nematoda</taxon>
        <taxon>Chromadorea</taxon>
        <taxon>Rhabditida</taxon>
        <taxon>Tylenchina</taxon>
        <taxon>Panagrolaimomorpha</taxon>
        <taxon>Strongyloidoidea</taxon>
        <taxon>Steinernematidae</taxon>
        <taxon>Steinernema</taxon>
    </lineage>
</organism>
<protein>
    <submittedName>
        <fullName evidence="2">Recep_L_domain domain-containing protein</fullName>
    </submittedName>
</protein>
<evidence type="ECO:0000313" key="1">
    <source>
        <dbReference type="Proteomes" id="UP000095287"/>
    </source>
</evidence>
<reference evidence="2" key="1">
    <citation type="submission" date="2016-11" db="UniProtKB">
        <authorList>
            <consortium name="WormBaseParasite"/>
        </authorList>
    </citation>
    <scope>IDENTIFICATION</scope>
</reference>
<name>A0A1I7Z299_9BILA</name>
<sequence>MKPYSCLDMDTLLKDKAKYLRITGTKARQFLHPPADMTSNLRLKKVDMDLDQLSFVTTQTQGFLFFNDVRIEYDELKKLSNSGLTLLNLPQHNEVRPSPAELLQSIPSF</sequence>